<dbReference type="STRING" id="1122184.SAMN02745176_02548"/>
<organism evidence="7 8">
    <name type="scientific">Lutispora thermophila DSM 19022</name>
    <dbReference type="NCBI Taxonomy" id="1122184"/>
    <lineage>
        <taxon>Bacteria</taxon>
        <taxon>Bacillati</taxon>
        <taxon>Bacillota</taxon>
        <taxon>Clostridia</taxon>
        <taxon>Lutisporales</taxon>
        <taxon>Lutisporaceae</taxon>
        <taxon>Lutispora</taxon>
    </lineage>
</organism>
<dbReference type="PANTHER" id="PTHR30461:SF2">
    <property type="entry name" value="SERINE RECOMBINASE PINE-RELATED"/>
    <property type="match status" value="1"/>
</dbReference>
<keyword evidence="2" id="KW-0238">DNA-binding</keyword>
<evidence type="ECO:0000313" key="7">
    <source>
        <dbReference type="EMBL" id="SHJ14230.1"/>
    </source>
</evidence>
<dbReference type="InterPro" id="IPR006118">
    <property type="entry name" value="Recombinase_CS"/>
</dbReference>
<evidence type="ECO:0000256" key="2">
    <source>
        <dbReference type="ARBA" id="ARBA00023125"/>
    </source>
</evidence>
<evidence type="ECO:0000256" key="3">
    <source>
        <dbReference type="ARBA" id="ARBA00023172"/>
    </source>
</evidence>
<dbReference type="InterPro" id="IPR036162">
    <property type="entry name" value="Resolvase-like_N_sf"/>
</dbReference>
<dbReference type="SUPFAM" id="SSF53041">
    <property type="entry name" value="Resolvase-like"/>
    <property type="match status" value="1"/>
</dbReference>
<evidence type="ECO:0000256" key="1">
    <source>
        <dbReference type="ARBA" id="ARBA00022908"/>
    </source>
</evidence>
<feature type="active site" description="O-(5'-phospho-DNA)-serine intermediate" evidence="4 5">
    <location>
        <position position="11"/>
    </location>
</feature>
<keyword evidence="3" id="KW-0233">DNA recombination</keyword>
<dbReference type="SMART" id="SM00857">
    <property type="entry name" value="Resolvase"/>
    <property type="match status" value="1"/>
</dbReference>
<dbReference type="PROSITE" id="PS51736">
    <property type="entry name" value="RECOMBINASES_3"/>
    <property type="match status" value="1"/>
</dbReference>
<protein>
    <submittedName>
        <fullName evidence="7">Site-specific DNA recombinase</fullName>
    </submittedName>
</protein>
<dbReference type="OrthoDB" id="9797501at2"/>
<dbReference type="CDD" id="cd03768">
    <property type="entry name" value="SR_ResInv"/>
    <property type="match status" value="1"/>
</dbReference>
<feature type="domain" description="Resolvase/invertase-type recombinase catalytic" evidence="6">
    <location>
        <begin position="3"/>
        <end position="150"/>
    </location>
</feature>
<dbReference type="GO" id="GO:0015074">
    <property type="term" value="P:DNA integration"/>
    <property type="evidence" value="ECO:0007669"/>
    <property type="project" value="UniProtKB-KW"/>
</dbReference>
<dbReference type="Pfam" id="PF00239">
    <property type="entry name" value="Resolvase"/>
    <property type="match status" value="1"/>
</dbReference>
<dbReference type="PROSITE" id="PS00397">
    <property type="entry name" value="RECOMBINASES_1"/>
    <property type="match status" value="1"/>
</dbReference>
<name>A0A1M6GWD1_9FIRM</name>
<gene>
    <name evidence="7" type="ORF">SAMN02745176_02548</name>
</gene>
<evidence type="ECO:0000256" key="5">
    <source>
        <dbReference type="PROSITE-ProRule" id="PRU10137"/>
    </source>
</evidence>
<dbReference type="InterPro" id="IPR006119">
    <property type="entry name" value="Resolv_N"/>
</dbReference>
<dbReference type="Proteomes" id="UP000184442">
    <property type="component" value="Unassembled WGS sequence"/>
</dbReference>
<keyword evidence="8" id="KW-1185">Reference proteome</keyword>
<dbReference type="Gene3D" id="3.40.50.1390">
    <property type="entry name" value="Resolvase, N-terminal catalytic domain"/>
    <property type="match status" value="1"/>
</dbReference>
<evidence type="ECO:0000256" key="4">
    <source>
        <dbReference type="PIRSR" id="PIRSR606118-50"/>
    </source>
</evidence>
<sequence length="207" mass="24381">MQRNYAYLRVSTKEQNLNRQLDAIKQLNEHIDERDIYLDMASGKDFNRPEWQALKRSIRPGDTLFIHSLDRLGRNKAQILREWQWLVDNKINIVVLDMPLLDTRKYVDLDGIGELVTSLVLQILSWLAEEERKKIKERQREGINAALRRGIKFGRPPVPKPQNFDEIYKQWKNGEITATKAMQILGLKRNTFYKFASQEKEIGKAKM</sequence>
<proteinExistence type="predicted"/>
<dbReference type="PANTHER" id="PTHR30461">
    <property type="entry name" value="DNA-INVERTASE FROM LAMBDOID PROPHAGE"/>
    <property type="match status" value="1"/>
</dbReference>
<dbReference type="GO" id="GO:0000150">
    <property type="term" value="F:DNA strand exchange activity"/>
    <property type="evidence" value="ECO:0007669"/>
    <property type="project" value="InterPro"/>
</dbReference>
<reference evidence="7 8" key="1">
    <citation type="submission" date="2016-11" db="EMBL/GenBank/DDBJ databases">
        <authorList>
            <person name="Jaros S."/>
            <person name="Januszkiewicz K."/>
            <person name="Wedrychowicz H."/>
        </authorList>
    </citation>
    <scope>NUCLEOTIDE SEQUENCE [LARGE SCALE GENOMIC DNA]</scope>
    <source>
        <strain evidence="7 8">DSM 19022</strain>
    </source>
</reference>
<dbReference type="AlphaFoldDB" id="A0A1M6GWD1"/>
<dbReference type="GO" id="GO:0003677">
    <property type="term" value="F:DNA binding"/>
    <property type="evidence" value="ECO:0007669"/>
    <property type="project" value="UniProtKB-KW"/>
</dbReference>
<dbReference type="EMBL" id="FQZS01000017">
    <property type="protein sequence ID" value="SHJ14230.1"/>
    <property type="molecule type" value="Genomic_DNA"/>
</dbReference>
<keyword evidence="1" id="KW-0229">DNA integration</keyword>
<dbReference type="InterPro" id="IPR050639">
    <property type="entry name" value="SSR_resolvase"/>
</dbReference>
<dbReference type="RefSeq" id="WP_073026566.1">
    <property type="nucleotide sequence ID" value="NZ_FQZS01000017.1"/>
</dbReference>
<accession>A0A1M6GWD1</accession>
<evidence type="ECO:0000259" key="6">
    <source>
        <dbReference type="PROSITE" id="PS51736"/>
    </source>
</evidence>
<evidence type="ECO:0000313" key="8">
    <source>
        <dbReference type="Proteomes" id="UP000184442"/>
    </source>
</evidence>